<dbReference type="RefSeq" id="WP_211853443.1">
    <property type="nucleotide sequence ID" value="NZ_JAAGBB010000017.1"/>
</dbReference>
<evidence type="ECO:0000259" key="1">
    <source>
        <dbReference type="Pfam" id="PF01979"/>
    </source>
</evidence>
<dbReference type="EMBL" id="JAAGBB010000017">
    <property type="protein sequence ID" value="MBR0665775.1"/>
    <property type="molecule type" value="Genomic_DNA"/>
</dbReference>
<dbReference type="InterPro" id="IPR050138">
    <property type="entry name" value="DHOase/Allantoinase_Hydrolase"/>
</dbReference>
<dbReference type="InterPro" id="IPR006680">
    <property type="entry name" value="Amidohydro-rel"/>
</dbReference>
<evidence type="ECO:0000313" key="2">
    <source>
        <dbReference type="EMBL" id="MBR0665775.1"/>
    </source>
</evidence>
<dbReference type="Gene3D" id="3.20.20.140">
    <property type="entry name" value="Metal-dependent hydrolases"/>
    <property type="match status" value="1"/>
</dbReference>
<reference evidence="3" key="1">
    <citation type="journal article" date="2021" name="Syst. Appl. Microbiol.">
        <title>Roseomonas hellenica sp. nov., isolated from roots of wild-growing Alkanna tinctoria.</title>
        <authorList>
            <person name="Rat A."/>
            <person name="Naranjo H.D."/>
            <person name="Lebbe L."/>
            <person name="Cnockaert M."/>
            <person name="Krigas N."/>
            <person name="Grigoriadou K."/>
            <person name="Maloupa E."/>
            <person name="Willems A."/>
        </authorList>
    </citation>
    <scope>NUCLEOTIDE SEQUENCE [LARGE SCALE GENOMIC DNA]</scope>
    <source>
        <strain evidence="3">LMG 31523</strain>
    </source>
</reference>
<keyword evidence="3" id="KW-1185">Reference proteome</keyword>
<dbReference type="PANTHER" id="PTHR43668">
    <property type="entry name" value="ALLANTOINASE"/>
    <property type="match status" value="1"/>
</dbReference>
<dbReference type="InterPro" id="IPR011059">
    <property type="entry name" value="Metal-dep_hydrolase_composite"/>
</dbReference>
<dbReference type="PANTHER" id="PTHR43668:SF2">
    <property type="entry name" value="ALLANTOINASE"/>
    <property type="match status" value="1"/>
</dbReference>
<dbReference type="Pfam" id="PF01979">
    <property type="entry name" value="Amidohydro_1"/>
    <property type="match status" value="1"/>
</dbReference>
<dbReference type="Gene3D" id="2.30.40.10">
    <property type="entry name" value="Urease, subunit C, domain 1"/>
    <property type="match status" value="1"/>
</dbReference>
<proteinExistence type="predicted"/>
<name>A0ABS5F0S2_9PROT</name>
<accession>A0ABS5F0S2</accession>
<evidence type="ECO:0000313" key="3">
    <source>
        <dbReference type="Proteomes" id="UP001196870"/>
    </source>
</evidence>
<dbReference type="InterPro" id="IPR032466">
    <property type="entry name" value="Metal_Hydrolase"/>
</dbReference>
<organism evidence="2 3">
    <name type="scientific">Plastoroseomonas hellenica</name>
    <dbReference type="NCBI Taxonomy" id="2687306"/>
    <lineage>
        <taxon>Bacteria</taxon>
        <taxon>Pseudomonadati</taxon>
        <taxon>Pseudomonadota</taxon>
        <taxon>Alphaproteobacteria</taxon>
        <taxon>Acetobacterales</taxon>
        <taxon>Acetobacteraceae</taxon>
        <taxon>Plastoroseomonas</taxon>
    </lineage>
</organism>
<feature type="domain" description="Amidohydrolase-related" evidence="1">
    <location>
        <begin position="54"/>
        <end position="396"/>
    </location>
</feature>
<dbReference type="Proteomes" id="UP001196870">
    <property type="component" value="Unassembled WGS sequence"/>
</dbReference>
<gene>
    <name evidence="2" type="ORF">GXW71_15560</name>
</gene>
<dbReference type="SUPFAM" id="SSF51556">
    <property type="entry name" value="Metallo-dependent hydrolases"/>
    <property type="match status" value="1"/>
</dbReference>
<sequence length="462" mass="49728">MQTAPFDRVILGDLVLPDGVLHGGYVAVRAEAIAAIGQGAPPPAAEIGDHRGRLVLPGLVDGHMHTSSALGWAGIEGATLSAAAGGVTTCVDMPYDVPRPVTDAGILAEKIAVVERTAHVDVALYGTITKTGGVDAIAGMAEGGVCSFKLSTYEYDAVRFPRIDHPTMVAAFREIAKTGLMVGVHNEDQEIVERLSAEAKAAGNTGPIWHARTRPPLCETMADLEIFEIGLETGAHVHIAHSSLARGFEIAEVFRRMGAKASGEACIQYLCMTEEDLVRLQGFGKCNPPFRTADEIERMWGALEAGQVAYVSTDHAPWPRERKTYAGDIFACGAGLTGMQSFAPLMYTLLAERGLSPTLMARYCAERPARFHGLFPKKGAIRIGADADLLVLEKGDFTFDEGSIQDRPEARWSPYHGRAMKARVAATFLRGHPIWDGSRVLAVPGVGRFVKRQHRESYLGEV</sequence>
<protein>
    <submittedName>
        <fullName evidence="2">Amidohydrolase family protein</fullName>
    </submittedName>
</protein>
<comment type="caution">
    <text evidence="2">The sequence shown here is derived from an EMBL/GenBank/DDBJ whole genome shotgun (WGS) entry which is preliminary data.</text>
</comment>
<dbReference type="SUPFAM" id="SSF51338">
    <property type="entry name" value="Composite domain of metallo-dependent hydrolases"/>
    <property type="match status" value="1"/>
</dbReference>